<feature type="compositionally biased region" description="Low complexity" evidence="1">
    <location>
        <begin position="75"/>
        <end position="88"/>
    </location>
</feature>
<feature type="compositionally biased region" description="Basic and acidic residues" evidence="1">
    <location>
        <begin position="62"/>
        <end position="74"/>
    </location>
</feature>
<sequence>MSAYREAIGAPPPTKSDISSGEDEGEGEGEGEGDGQGADTNSEGDGESDKEGERDGEDGEDKDNTESKEKEQDSSKSGSGSSKSGSSKSDSEEEEEEGDEVQIISPSIPASWGKPDTHVGGLWYVGFKVQDLDKWLSSQSKAPSDYNCIFYSHNVNKEDEEDALLVHTVWRIQGEPEEGTFKEYSEGLVDDENNFLMLEMIENDCRGFT</sequence>
<feature type="region of interest" description="Disordered" evidence="1">
    <location>
        <begin position="1"/>
        <end position="115"/>
    </location>
</feature>
<protein>
    <submittedName>
        <fullName evidence="2">Uncharacterized protein</fullName>
    </submittedName>
</protein>
<dbReference type="AlphaFoldDB" id="A0A6B2LI43"/>
<name>A0A6B2LI43_9EUKA</name>
<evidence type="ECO:0000313" key="2">
    <source>
        <dbReference type="EMBL" id="NDV36779.1"/>
    </source>
</evidence>
<reference evidence="2" key="1">
    <citation type="journal article" date="2020" name="J. Eukaryot. Microbiol.">
        <title>De novo Sequencing, Assembly and Annotation of the Transcriptome for the Free-Living Testate Amoeba Arcella intermedia.</title>
        <authorList>
            <person name="Ribeiro G.M."/>
            <person name="Porfirio-Sousa A.L."/>
            <person name="Maurer-Alcala X.X."/>
            <person name="Katz L.A."/>
            <person name="Lahr D.J.G."/>
        </authorList>
    </citation>
    <scope>NUCLEOTIDE SEQUENCE</scope>
</reference>
<feature type="compositionally biased region" description="Acidic residues" evidence="1">
    <location>
        <begin position="20"/>
        <end position="33"/>
    </location>
</feature>
<organism evidence="2">
    <name type="scientific">Arcella intermedia</name>
    <dbReference type="NCBI Taxonomy" id="1963864"/>
    <lineage>
        <taxon>Eukaryota</taxon>
        <taxon>Amoebozoa</taxon>
        <taxon>Tubulinea</taxon>
        <taxon>Elardia</taxon>
        <taxon>Arcellinida</taxon>
        <taxon>Sphaerothecina</taxon>
        <taxon>Arcellidae</taxon>
        <taxon>Arcella</taxon>
    </lineage>
</organism>
<evidence type="ECO:0000256" key="1">
    <source>
        <dbReference type="SAM" id="MobiDB-lite"/>
    </source>
</evidence>
<proteinExistence type="predicted"/>
<accession>A0A6B2LI43</accession>
<feature type="compositionally biased region" description="Acidic residues" evidence="1">
    <location>
        <begin position="91"/>
        <end position="100"/>
    </location>
</feature>
<dbReference type="EMBL" id="GIBP01007810">
    <property type="protein sequence ID" value="NDV36779.1"/>
    <property type="molecule type" value="Transcribed_RNA"/>
</dbReference>